<evidence type="ECO:0000313" key="3">
    <source>
        <dbReference type="Proteomes" id="UP000008152"/>
    </source>
</evidence>
<feature type="transmembrane region" description="Helical" evidence="1">
    <location>
        <begin position="12"/>
        <end position="30"/>
    </location>
</feature>
<name>A7N4Y8_VIBC1</name>
<gene>
    <name evidence="2" type="ordered locus">VIBHAR_05808</name>
</gene>
<protein>
    <submittedName>
        <fullName evidence="2">Uncharacterized protein</fullName>
    </submittedName>
</protein>
<dbReference type="Proteomes" id="UP000008152">
    <property type="component" value="Chromosome II"/>
</dbReference>
<sequence>MNSMDGHVVNQILMKCLCANVLLLSSFAIYQHKK</sequence>
<evidence type="ECO:0000256" key="1">
    <source>
        <dbReference type="SAM" id="Phobius"/>
    </source>
</evidence>
<dbReference type="KEGG" id="vha:VIBHAR_05808"/>
<evidence type="ECO:0000313" key="2">
    <source>
        <dbReference type="EMBL" id="ABU73702.1"/>
    </source>
</evidence>
<dbReference type="PATRIC" id="fig|338187.36.peg.4678"/>
<organism evidence="2 3">
    <name type="scientific">Vibrio campbellii (strain ATCC BAA-1116)</name>
    <dbReference type="NCBI Taxonomy" id="2902295"/>
    <lineage>
        <taxon>Bacteria</taxon>
        <taxon>Pseudomonadati</taxon>
        <taxon>Pseudomonadota</taxon>
        <taxon>Gammaproteobacteria</taxon>
        <taxon>Vibrionales</taxon>
        <taxon>Vibrionaceae</taxon>
        <taxon>Vibrio</taxon>
    </lineage>
</organism>
<keyword evidence="1" id="KW-1133">Transmembrane helix</keyword>
<keyword evidence="1" id="KW-0812">Transmembrane</keyword>
<dbReference type="EMBL" id="CP000790">
    <property type="protein sequence ID" value="ABU73702.1"/>
    <property type="molecule type" value="Genomic_DNA"/>
</dbReference>
<reference evidence="2 3" key="1">
    <citation type="submission" date="2007-08" db="EMBL/GenBank/DDBJ databases">
        <authorList>
            <consortium name="The Vibrio harveyi Genome Sequencing Project"/>
            <person name="Bassler B."/>
            <person name="Clifton S.W."/>
            <person name="Fulton L."/>
            <person name="Delehaunty K."/>
            <person name="Fronick C."/>
            <person name="Harrison M."/>
            <person name="Markivic C."/>
            <person name="Fulton R."/>
            <person name="Tin-Wollam A.-M."/>
            <person name="Shah N."/>
            <person name="Pepin K."/>
            <person name="Nash W."/>
            <person name="Thiruvilangam P."/>
            <person name="Bhonagiri V."/>
            <person name="Waters C."/>
            <person name="Tu K.C."/>
            <person name="Irgon J."/>
            <person name="Wilson R.K."/>
        </authorList>
    </citation>
    <scope>NUCLEOTIDE SEQUENCE [LARGE SCALE GENOMIC DNA]</scope>
    <source>
        <strain evidence="3">ATCC BAA-1116 / BB120</strain>
    </source>
</reference>
<proteinExistence type="predicted"/>
<keyword evidence="1" id="KW-0472">Membrane</keyword>
<accession>A7N4Y8</accession>
<dbReference type="AlphaFoldDB" id="A7N4Y8"/>